<dbReference type="HOGENOM" id="CLU_125076_0_0_1"/>
<organism evidence="2 3">
    <name type="scientific">Laccaria amethystina LaAM-08-1</name>
    <dbReference type="NCBI Taxonomy" id="1095629"/>
    <lineage>
        <taxon>Eukaryota</taxon>
        <taxon>Fungi</taxon>
        <taxon>Dikarya</taxon>
        <taxon>Basidiomycota</taxon>
        <taxon>Agaricomycotina</taxon>
        <taxon>Agaricomycetes</taxon>
        <taxon>Agaricomycetidae</taxon>
        <taxon>Agaricales</taxon>
        <taxon>Agaricineae</taxon>
        <taxon>Hydnangiaceae</taxon>
        <taxon>Laccaria</taxon>
    </lineage>
</organism>
<feature type="compositionally biased region" description="Low complexity" evidence="1">
    <location>
        <begin position="39"/>
        <end position="48"/>
    </location>
</feature>
<sequence>MVVVHRCLCNNTTVSSPVGDGCHGPTSIDDGHTAPNARPSPRQSPSSPVNGNNRHPHPLAPIAHKRGGKPHAVQPRPTTTSPTPTDPSNPDDDDLAPNAHRHVNESPQCDDTTTAAPPYKQQRRHKDATRKRLGDATTTGRRRHHPHHATRT</sequence>
<dbReference type="AlphaFoldDB" id="A0A0C9WH25"/>
<gene>
    <name evidence="2" type="ORF">K443DRAFT_15229</name>
</gene>
<dbReference type="EMBL" id="KN839184">
    <property type="protein sequence ID" value="KIJ90454.1"/>
    <property type="molecule type" value="Genomic_DNA"/>
</dbReference>
<dbReference type="Proteomes" id="UP000054477">
    <property type="component" value="Unassembled WGS sequence"/>
</dbReference>
<keyword evidence="3" id="KW-1185">Reference proteome</keyword>
<evidence type="ECO:0000313" key="3">
    <source>
        <dbReference type="Proteomes" id="UP000054477"/>
    </source>
</evidence>
<reference evidence="3" key="2">
    <citation type="submission" date="2015-01" db="EMBL/GenBank/DDBJ databases">
        <title>Evolutionary Origins and Diversification of the Mycorrhizal Mutualists.</title>
        <authorList>
            <consortium name="DOE Joint Genome Institute"/>
            <consortium name="Mycorrhizal Genomics Consortium"/>
            <person name="Kohler A."/>
            <person name="Kuo A."/>
            <person name="Nagy L.G."/>
            <person name="Floudas D."/>
            <person name="Copeland A."/>
            <person name="Barry K.W."/>
            <person name="Cichocki N."/>
            <person name="Veneault-Fourrey C."/>
            <person name="LaButti K."/>
            <person name="Lindquist E.A."/>
            <person name="Lipzen A."/>
            <person name="Lundell T."/>
            <person name="Morin E."/>
            <person name="Murat C."/>
            <person name="Riley R."/>
            <person name="Ohm R."/>
            <person name="Sun H."/>
            <person name="Tunlid A."/>
            <person name="Henrissat B."/>
            <person name="Grigoriev I.V."/>
            <person name="Hibbett D.S."/>
            <person name="Martin F."/>
        </authorList>
    </citation>
    <scope>NUCLEOTIDE SEQUENCE [LARGE SCALE GENOMIC DNA]</scope>
    <source>
        <strain evidence="3">LaAM-08-1</strain>
    </source>
</reference>
<feature type="compositionally biased region" description="Basic residues" evidence="1">
    <location>
        <begin position="121"/>
        <end position="131"/>
    </location>
</feature>
<evidence type="ECO:0000256" key="1">
    <source>
        <dbReference type="SAM" id="MobiDB-lite"/>
    </source>
</evidence>
<name>A0A0C9WH25_9AGAR</name>
<feature type="compositionally biased region" description="Basic residues" evidence="1">
    <location>
        <begin position="140"/>
        <end position="152"/>
    </location>
</feature>
<feature type="region of interest" description="Disordered" evidence="1">
    <location>
        <begin position="10"/>
        <end position="152"/>
    </location>
</feature>
<feature type="compositionally biased region" description="Low complexity" evidence="1">
    <location>
        <begin position="77"/>
        <end position="88"/>
    </location>
</feature>
<evidence type="ECO:0000313" key="2">
    <source>
        <dbReference type="EMBL" id="KIJ90454.1"/>
    </source>
</evidence>
<proteinExistence type="predicted"/>
<protein>
    <submittedName>
        <fullName evidence="2">Uncharacterized protein</fullName>
    </submittedName>
</protein>
<feature type="compositionally biased region" description="Polar residues" evidence="1">
    <location>
        <begin position="105"/>
        <end position="115"/>
    </location>
</feature>
<accession>A0A0C9WH25</accession>
<reference evidence="2 3" key="1">
    <citation type="submission" date="2014-04" db="EMBL/GenBank/DDBJ databases">
        <authorList>
            <consortium name="DOE Joint Genome Institute"/>
            <person name="Kuo A."/>
            <person name="Kohler A."/>
            <person name="Nagy L.G."/>
            <person name="Floudas D."/>
            <person name="Copeland A."/>
            <person name="Barry K.W."/>
            <person name="Cichocki N."/>
            <person name="Veneault-Fourrey C."/>
            <person name="LaButti K."/>
            <person name="Lindquist E.A."/>
            <person name="Lipzen A."/>
            <person name="Lundell T."/>
            <person name="Morin E."/>
            <person name="Murat C."/>
            <person name="Sun H."/>
            <person name="Tunlid A."/>
            <person name="Henrissat B."/>
            <person name="Grigoriev I.V."/>
            <person name="Hibbett D.S."/>
            <person name="Martin F."/>
            <person name="Nordberg H.P."/>
            <person name="Cantor M.N."/>
            <person name="Hua S.X."/>
        </authorList>
    </citation>
    <scope>NUCLEOTIDE SEQUENCE [LARGE SCALE GENOMIC DNA]</scope>
    <source>
        <strain evidence="2 3">LaAM-08-1</strain>
    </source>
</reference>